<sequence>AYDAVLMATGAMLATPLRIEGAPEGIGISGLEFMRRYNAGVPDAIAGDVVIVGGGFTAIDCARAARRILGQKNRVTAIMYRRGEEHMSASPEEIWQLRLEGIEIGTLANPQSVRFEDGKVRAVAFNRNILGDAPDGGVKPPVIPVPDSEYEVPCDTLIYATGQERDVAVLPEGVGLTHDNGTGHEKLFVAGDFSSGPKDIISAVADAKH</sequence>
<dbReference type="AlphaFoldDB" id="X0XID9"/>
<gene>
    <name evidence="2" type="ORF">S01H1_81432</name>
</gene>
<evidence type="ECO:0000259" key="1">
    <source>
        <dbReference type="Pfam" id="PF07992"/>
    </source>
</evidence>
<dbReference type="SUPFAM" id="SSF51971">
    <property type="entry name" value="Nucleotide-binding domain"/>
    <property type="match status" value="1"/>
</dbReference>
<dbReference type="PANTHER" id="PTHR42783:SF3">
    <property type="entry name" value="GLUTAMATE SYNTHASE [NADPH] SMALL CHAIN-RELATED"/>
    <property type="match status" value="1"/>
</dbReference>
<dbReference type="InterPro" id="IPR036188">
    <property type="entry name" value="FAD/NAD-bd_sf"/>
</dbReference>
<organism evidence="2">
    <name type="scientific">marine sediment metagenome</name>
    <dbReference type="NCBI Taxonomy" id="412755"/>
    <lineage>
        <taxon>unclassified sequences</taxon>
        <taxon>metagenomes</taxon>
        <taxon>ecological metagenomes</taxon>
    </lineage>
</organism>
<dbReference type="PANTHER" id="PTHR42783">
    <property type="entry name" value="GLUTAMATE SYNTHASE [NADPH] SMALL CHAIN"/>
    <property type="match status" value="1"/>
</dbReference>
<feature type="non-terminal residue" evidence="2">
    <location>
        <position position="1"/>
    </location>
</feature>
<accession>X0XID9</accession>
<feature type="non-terminal residue" evidence="2">
    <location>
        <position position="209"/>
    </location>
</feature>
<dbReference type="Gene3D" id="3.50.50.60">
    <property type="entry name" value="FAD/NAD(P)-binding domain"/>
    <property type="match status" value="1"/>
</dbReference>
<dbReference type="InterPro" id="IPR023753">
    <property type="entry name" value="FAD/NAD-binding_dom"/>
</dbReference>
<dbReference type="Pfam" id="PF07992">
    <property type="entry name" value="Pyr_redox_2"/>
    <property type="match status" value="1"/>
</dbReference>
<reference evidence="2" key="1">
    <citation type="journal article" date="2014" name="Front. Microbiol.">
        <title>High frequency of phylogenetically diverse reductive dehalogenase-homologous genes in deep subseafloor sedimentary metagenomes.</title>
        <authorList>
            <person name="Kawai M."/>
            <person name="Futagami T."/>
            <person name="Toyoda A."/>
            <person name="Takaki Y."/>
            <person name="Nishi S."/>
            <person name="Hori S."/>
            <person name="Arai W."/>
            <person name="Tsubouchi T."/>
            <person name="Morono Y."/>
            <person name="Uchiyama I."/>
            <person name="Ito T."/>
            <person name="Fujiyama A."/>
            <person name="Inagaki F."/>
            <person name="Takami H."/>
        </authorList>
    </citation>
    <scope>NUCLEOTIDE SEQUENCE</scope>
    <source>
        <strain evidence="2">Expedition CK06-06</strain>
    </source>
</reference>
<comment type="caution">
    <text evidence="2">The sequence shown here is derived from an EMBL/GenBank/DDBJ whole genome shotgun (WGS) entry which is preliminary data.</text>
</comment>
<protein>
    <recommendedName>
        <fullName evidence="1">FAD/NAD(P)-binding domain-containing protein</fullName>
    </recommendedName>
</protein>
<feature type="domain" description="FAD/NAD(P)-binding" evidence="1">
    <location>
        <begin position="1"/>
        <end position="206"/>
    </location>
</feature>
<proteinExistence type="predicted"/>
<dbReference type="EMBL" id="BARS01055106">
    <property type="protein sequence ID" value="GAG42905.1"/>
    <property type="molecule type" value="Genomic_DNA"/>
</dbReference>
<dbReference type="GO" id="GO:0016491">
    <property type="term" value="F:oxidoreductase activity"/>
    <property type="evidence" value="ECO:0007669"/>
    <property type="project" value="InterPro"/>
</dbReference>
<evidence type="ECO:0000313" key="2">
    <source>
        <dbReference type="EMBL" id="GAG42905.1"/>
    </source>
</evidence>
<name>X0XID9_9ZZZZ</name>